<feature type="transmembrane region" description="Helical" evidence="1">
    <location>
        <begin position="6"/>
        <end position="24"/>
    </location>
</feature>
<dbReference type="Proteomes" id="UP000034786">
    <property type="component" value="Unassembled WGS sequence"/>
</dbReference>
<proteinExistence type="predicted"/>
<keyword evidence="1" id="KW-0812">Transmembrane</keyword>
<feature type="transmembrane region" description="Helical" evidence="1">
    <location>
        <begin position="31"/>
        <end position="52"/>
    </location>
</feature>
<keyword evidence="1" id="KW-0472">Membrane</keyword>
<keyword evidence="1" id="KW-1133">Transmembrane helix</keyword>
<name>A0A0M2GVC9_9ACTN</name>
<evidence type="ECO:0000313" key="3">
    <source>
        <dbReference type="Proteomes" id="UP000034786"/>
    </source>
</evidence>
<feature type="transmembrane region" description="Helical" evidence="1">
    <location>
        <begin position="75"/>
        <end position="103"/>
    </location>
</feature>
<sequence>MDIVPGFVFILPAVIVVGWILSWWGARRVRWVLLSAAAVVSVLGVVIGWHAMGPPADPRAVNCSSSWACTDPGSLYLVAAGLLGFGCCLVLLLLTLVGEAILIRRARRISD</sequence>
<protein>
    <submittedName>
        <fullName evidence="2">Uncharacterized protein</fullName>
    </submittedName>
</protein>
<comment type="caution">
    <text evidence="2">The sequence shown here is derived from an EMBL/GenBank/DDBJ whole genome shotgun (WGS) entry which is preliminary data.</text>
</comment>
<dbReference type="EMBL" id="JYJH01000007">
    <property type="protein sequence ID" value="KJK39430.1"/>
    <property type="molecule type" value="Genomic_DNA"/>
</dbReference>
<reference evidence="3" key="1">
    <citation type="submission" date="2015-02" db="EMBL/GenBank/DDBJ databases">
        <authorList>
            <person name="Ju K.-S."/>
            <person name="Doroghazi J.R."/>
            <person name="Metcalf W."/>
        </authorList>
    </citation>
    <scope>NUCLEOTIDE SEQUENCE [LARGE SCALE GENOMIC DNA]</scope>
    <source>
        <strain evidence="3">NRRL B-16380</strain>
    </source>
</reference>
<dbReference type="AlphaFoldDB" id="A0A0M2GVC9"/>
<keyword evidence="3" id="KW-1185">Reference proteome</keyword>
<gene>
    <name evidence="2" type="ORF">UK15_13330</name>
</gene>
<accession>A0A0M2GVC9</accession>
<evidence type="ECO:0000256" key="1">
    <source>
        <dbReference type="SAM" id="Phobius"/>
    </source>
</evidence>
<organism evidence="2 3">
    <name type="scientific">Streptomyces variegatus</name>
    <dbReference type="NCBI Taxonomy" id="284040"/>
    <lineage>
        <taxon>Bacteria</taxon>
        <taxon>Bacillati</taxon>
        <taxon>Actinomycetota</taxon>
        <taxon>Actinomycetes</taxon>
        <taxon>Kitasatosporales</taxon>
        <taxon>Streptomycetaceae</taxon>
        <taxon>Streptomyces</taxon>
    </lineage>
</organism>
<dbReference type="RefSeq" id="WP_031135422.1">
    <property type="nucleotide sequence ID" value="NZ_JBMVBE010000001.1"/>
</dbReference>
<evidence type="ECO:0000313" key="2">
    <source>
        <dbReference type="EMBL" id="KJK39430.1"/>
    </source>
</evidence>